<feature type="transmembrane region" description="Helical" evidence="8">
    <location>
        <begin position="142"/>
        <end position="168"/>
    </location>
</feature>
<feature type="compositionally biased region" description="Basic residues" evidence="7">
    <location>
        <begin position="675"/>
        <end position="685"/>
    </location>
</feature>
<dbReference type="GO" id="GO:0006820">
    <property type="term" value="P:monoatomic anion transport"/>
    <property type="evidence" value="ECO:0007669"/>
    <property type="project" value="InterPro"/>
</dbReference>
<dbReference type="Proteomes" id="UP000701801">
    <property type="component" value="Unassembled WGS sequence"/>
</dbReference>
<dbReference type="AlphaFoldDB" id="A0A9N9LGR4"/>
<feature type="transmembrane region" description="Helical" evidence="8">
    <location>
        <begin position="221"/>
        <end position="239"/>
    </location>
</feature>
<feature type="compositionally biased region" description="Low complexity" evidence="7">
    <location>
        <begin position="38"/>
        <end position="50"/>
    </location>
</feature>
<evidence type="ECO:0000256" key="7">
    <source>
        <dbReference type="SAM" id="MobiDB-lite"/>
    </source>
</evidence>
<feature type="region of interest" description="Disordered" evidence="7">
    <location>
        <begin position="36"/>
        <end position="56"/>
    </location>
</feature>
<reference evidence="10" key="1">
    <citation type="submission" date="2021-07" db="EMBL/GenBank/DDBJ databases">
        <authorList>
            <person name="Durling M."/>
        </authorList>
    </citation>
    <scope>NUCLEOTIDE SEQUENCE</scope>
</reference>
<feature type="transmembrane region" description="Helical" evidence="8">
    <location>
        <begin position="335"/>
        <end position="356"/>
    </location>
</feature>
<dbReference type="Pfam" id="PF00955">
    <property type="entry name" value="HCO3_cotransp"/>
    <property type="match status" value="2"/>
</dbReference>
<evidence type="ECO:0000313" key="10">
    <source>
        <dbReference type="EMBL" id="CAG8975125.1"/>
    </source>
</evidence>
<accession>A0A9N9LGR4</accession>
<evidence type="ECO:0000256" key="8">
    <source>
        <dbReference type="SAM" id="Phobius"/>
    </source>
</evidence>
<dbReference type="GO" id="GO:0080139">
    <property type="term" value="F:borate efflux transmembrane transporter activity"/>
    <property type="evidence" value="ECO:0007669"/>
    <property type="project" value="TreeGrafter"/>
</dbReference>
<feature type="domain" description="Bicarbonate transporter-like transmembrane" evidence="9">
    <location>
        <begin position="250"/>
        <end position="575"/>
    </location>
</feature>
<keyword evidence="3" id="KW-0926">Vacuole</keyword>
<evidence type="ECO:0000256" key="4">
    <source>
        <dbReference type="ARBA" id="ARBA00022692"/>
    </source>
</evidence>
<evidence type="ECO:0000256" key="1">
    <source>
        <dbReference type="ARBA" id="ARBA00004128"/>
    </source>
</evidence>
<organism evidence="10 11">
    <name type="scientific">Hymenoscyphus albidus</name>
    <dbReference type="NCBI Taxonomy" id="595503"/>
    <lineage>
        <taxon>Eukaryota</taxon>
        <taxon>Fungi</taxon>
        <taxon>Dikarya</taxon>
        <taxon>Ascomycota</taxon>
        <taxon>Pezizomycotina</taxon>
        <taxon>Leotiomycetes</taxon>
        <taxon>Helotiales</taxon>
        <taxon>Helotiaceae</taxon>
        <taxon>Hymenoscyphus</taxon>
    </lineage>
</organism>
<feature type="region of interest" description="Disordered" evidence="7">
    <location>
        <begin position="603"/>
        <end position="685"/>
    </location>
</feature>
<feature type="transmembrane region" description="Helical" evidence="8">
    <location>
        <begin position="462"/>
        <end position="486"/>
    </location>
</feature>
<evidence type="ECO:0000259" key="9">
    <source>
        <dbReference type="Pfam" id="PF00955"/>
    </source>
</evidence>
<dbReference type="EMBL" id="CAJVRM010000127">
    <property type="protein sequence ID" value="CAG8975125.1"/>
    <property type="molecule type" value="Genomic_DNA"/>
</dbReference>
<comment type="caution">
    <text evidence="10">The sequence shown here is derived from an EMBL/GenBank/DDBJ whole genome shotgun (WGS) entry which is preliminary data.</text>
</comment>
<feature type="transmembrane region" description="Helical" evidence="8">
    <location>
        <begin position="188"/>
        <end position="209"/>
    </location>
</feature>
<feature type="domain" description="Bicarbonate transporter-like transmembrane" evidence="9">
    <location>
        <begin position="79"/>
        <end position="244"/>
    </location>
</feature>
<evidence type="ECO:0000256" key="5">
    <source>
        <dbReference type="ARBA" id="ARBA00022989"/>
    </source>
</evidence>
<dbReference type="OrthoDB" id="1735926at2759"/>
<feature type="transmembrane region" description="Helical" evidence="8">
    <location>
        <begin position="543"/>
        <end position="561"/>
    </location>
</feature>
<keyword evidence="5 8" id="KW-1133">Transmembrane helix</keyword>
<feature type="transmembrane region" description="Helical" evidence="8">
    <location>
        <begin position="377"/>
        <end position="397"/>
    </location>
</feature>
<dbReference type="PANTHER" id="PTHR11453:SF82">
    <property type="entry name" value="BORON TRANSPORTER 1"/>
    <property type="match status" value="1"/>
</dbReference>
<feature type="transmembrane region" description="Helical" evidence="8">
    <location>
        <begin position="519"/>
        <end position="537"/>
    </location>
</feature>
<dbReference type="PANTHER" id="PTHR11453">
    <property type="entry name" value="ANION EXCHANGE PROTEIN"/>
    <property type="match status" value="1"/>
</dbReference>
<keyword evidence="6 8" id="KW-0472">Membrane</keyword>
<comment type="subcellular location">
    <subcellularLocation>
        <location evidence="1">Vacuole membrane</location>
        <topology evidence="1">Multi-pass membrane protein</topology>
    </subcellularLocation>
</comment>
<dbReference type="FunFam" id="1.10.287.570:FF:000003">
    <property type="entry name" value="Anion exchange family protein"/>
    <property type="match status" value="1"/>
</dbReference>
<keyword evidence="11" id="KW-1185">Reference proteome</keyword>
<dbReference type="GO" id="GO:0000324">
    <property type="term" value="C:fungal-type vacuole"/>
    <property type="evidence" value="ECO:0007669"/>
    <property type="project" value="TreeGrafter"/>
</dbReference>
<proteinExistence type="inferred from homology"/>
<protein>
    <recommendedName>
        <fullName evidence="9">Bicarbonate transporter-like transmembrane domain-containing protein</fullName>
    </recommendedName>
</protein>
<gene>
    <name evidence="10" type="ORF">HYALB_00004424</name>
</gene>
<keyword evidence="4 8" id="KW-0812">Transmembrane</keyword>
<name>A0A9N9LGR4_9HELO</name>
<dbReference type="GO" id="GO:0005774">
    <property type="term" value="C:vacuolar membrane"/>
    <property type="evidence" value="ECO:0007669"/>
    <property type="project" value="UniProtKB-SubCell"/>
</dbReference>
<evidence type="ECO:0000256" key="2">
    <source>
        <dbReference type="ARBA" id="ARBA00010993"/>
    </source>
</evidence>
<dbReference type="Gene3D" id="1.10.287.570">
    <property type="entry name" value="Helical hairpin bin"/>
    <property type="match status" value="1"/>
</dbReference>
<dbReference type="InterPro" id="IPR011531">
    <property type="entry name" value="HCO3_transpt-like_TM_dom"/>
</dbReference>
<sequence length="685" mass="76086">MVANTSANTYTIPTSLHASTNPQTAARKSWRHHLNMLSSQSQSQSNSNSSTESGQHDLRQLNTNATMRNKHVPKWWKVRLFRGMVNDVRRRAPYYMTDWTDAWDYRVVPATVYMYFANILPALAFSLDMFTKTNMSYGVNEVLLASVLGSVVFAIFAAQPLVIVGVTGPITVFNYTVYDIMTPTGTNYFAFMALVGLWSLAMHWILAFTNACNALKYVTRFSCDIFGFYVAFIYLQKGIEVLTRQASGEGFYLSIIVALLVLAVGYLCGLIGTSPLFQHYIRTFIKDYGTPLTVVFFTGFVHMGRMANIPLETLPTSKAFFPTTDRGWFVHFWDIRVSDVFIAIPFALLLTILFYFDHNVSSLMAQGTEFPLRKPAGFHWDIFLLGLTTGIAGLLGIPAPNGLIPQAPFHTDSLCVTEVITDPDEEGANKGHVVTRVSHVVEQRFSNLVQGLLTLGTMSGPLLIVIHLIPQGVLAGLFFVMGVQALEGNGITTKILFLCKDKSLTPNSEPLKRIERRKAIWWFLGIQLLGFAATFAITQTIAAVGFPVFIFVLVPIRTWLLPKWFKEEELRLLDGPTASPFTMISVGGNYGEDVDVEVTDVDAGEHGTEETNENTGRISERVLVGKVDDDDSDEGRAERGEGPGINGQSERQRKRGGSWRDGEGLGDSIEMVGGVRRRSISRQSK</sequence>
<dbReference type="InterPro" id="IPR003020">
    <property type="entry name" value="HCO3_transpt_euk"/>
</dbReference>
<evidence type="ECO:0000256" key="3">
    <source>
        <dbReference type="ARBA" id="ARBA00022554"/>
    </source>
</evidence>
<evidence type="ECO:0000313" key="11">
    <source>
        <dbReference type="Proteomes" id="UP000701801"/>
    </source>
</evidence>
<comment type="similarity">
    <text evidence="2">Belongs to the anion exchanger (TC 2.A.31) family.</text>
</comment>
<feature type="transmembrane region" description="Helical" evidence="8">
    <location>
        <begin position="251"/>
        <end position="276"/>
    </location>
</feature>
<dbReference type="GO" id="GO:0005452">
    <property type="term" value="F:solute:inorganic anion antiporter activity"/>
    <property type="evidence" value="ECO:0007669"/>
    <property type="project" value="InterPro"/>
</dbReference>
<dbReference type="GO" id="GO:0005886">
    <property type="term" value="C:plasma membrane"/>
    <property type="evidence" value="ECO:0007669"/>
    <property type="project" value="TreeGrafter"/>
</dbReference>
<dbReference type="GO" id="GO:0050801">
    <property type="term" value="P:monoatomic ion homeostasis"/>
    <property type="evidence" value="ECO:0007669"/>
    <property type="project" value="TreeGrafter"/>
</dbReference>
<feature type="transmembrane region" description="Helical" evidence="8">
    <location>
        <begin position="112"/>
        <end position="130"/>
    </location>
</feature>
<evidence type="ECO:0000256" key="6">
    <source>
        <dbReference type="ARBA" id="ARBA00023136"/>
    </source>
</evidence>